<feature type="signal peptide" evidence="1">
    <location>
        <begin position="1"/>
        <end position="18"/>
    </location>
</feature>
<accession>A0AA36GAC9</accession>
<evidence type="ECO:0000256" key="1">
    <source>
        <dbReference type="SAM" id="SignalP"/>
    </source>
</evidence>
<name>A0AA36GAC9_9BILA</name>
<feature type="non-terminal residue" evidence="2">
    <location>
        <position position="1"/>
    </location>
</feature>
<evidence type="ECO:0000313" key="3">
    <source>
        <dbReference type="Proteomes" id="UP001177023"/>
    </source>
</evidence>
<evidence type="ECO:0000313" key="2">
    <source>
        <dbReference type="EMBL" id="CAJ0583834.1"/>
    </source>
</evidence>
<gene>
    <name evidence="2" type="ORF">MSPICULIGERA_LOCUS21903</name>
</gene>
<proteinExistence type="predicted"/>
<comment type="caution">
    <text evidence="2">The sequence shown here is derived from an EMBL/GenBank/DDBJ whole genome shotgun (WGS) entry which is preliminary data.</text>
</comment>
<dbReference type="Proteomes" id="UP001177023">
    <property type="component" value="Unassembled WGS sequence"/>
</dbReference>
<reference evidence="2" key="1">
    <citation type="submission" date="2023-06" db="EMBL/GenBank/DDBJ databases">
        <authorList>
            <person name="Delattre M."/>
        </authorList>
    </citation>
    <scope>NUCLEOTIDE SEQUENCE</scope>
    <source>
        <strain evidence="2">AF72</strain>
    </source>
</reference>
<dbReference type="AlphaFoldDB" id="A0AA36GAC9"/>
<sequence length="182" mass="20623">MLLYSLIVIAAAPYFCTANILRHKQRRHLSDLPWSRPTCDVAETCRTNTYGYRFSFCGCPNDSECPDGDFSHVVQGIRYDFCQKLDIPVCEKGQLAHRTDGIQVKLSCTCPDYMHLERKEPKNGKFSEFTCESLPVCAEEEMCRLETFIASKTTCTCPGEKVCVVEKEKRNTGIGRCKDPSI</sequence>
<feature type="chain" id="PRO_5041336340" evidence="1">
    <location>
        <begin position="19"/>
        <end position="182"/>
    </location>
</feature>
<keyword evidence="3" id="KW-1185">Reference proteome</keyword>
<protein>
    <submittedName>
        <fullName evidence="2">Uncharacterized protein</fullName>
    </submittedName>
</protein>
<organism evidence="2 3">
    <name type="scientific">Mesorhabditis spiculigera</name>
    <dbReference type="NCBI Taxonomy" id="96644"/>
    <lineage>
        <taxon>Eukaryota</taxon>
        <taxon>Metazoa</taxon>
        <taxon>Ecdysozoa</taxon>
        <taxon>Nematoda</taxon>
        <taxon>Chromadorea</taxon>
        <taxon>Rhabditida</taxon>
        <taxon>Rhabditina</taxon>
        <taxon>Rhabditomorpha</taxon>
        <taxon>Rhabditoidea</taxon>
        <taxon>Rhabditidae</taxon>
        <taxon>Mesorhabditinae</taxon>
        <taxon>Mesorhabditis</taxon>
    </lineage>
</organism>
<keyword evidence="1" id="KW-0732">Signal</keyword>
<dbReference type="EMBL" id="CATQJA010002665">
    <property type="protein sequence ID" value="CAJ0583834.1"/>
    <property type="molecule type" value="Genomic_DNA"/>
</dbReference>